<dbReference type="SUPFAM" id="SSF50156">
    <property type="entry name" value="PDZ domain-like"/>
    <property type="match status" value="1"/>
</dbReference>
<reference evidence="3 4" key="1">
    <citation type="submission" date="2011-02" db="EMBL/GenBank/DDBJ databases">
        <title>The Genome Sequence of Sphaeroforma arctica JP610.</title>
        <authorList>
            <consortium name="The Broad Institute Genome Sequencing Platform"/>
            <person name="Russ C."/>
            <person name="Cuomo C."/>
            <person name="Young S.K."/>
            <person name="Zeng Q."/>
            <person name="Gargeya S."/>
            <person name="Alvarado L."/>
            <person name="Berlin A."/>
            <person name="Chapman S.B."/>
            <person name="Chen Z."/>
            <person name="Freedman E."/>
            <person name="Gellesch M."/>
            <person name="Goldberg J."/>
            <person name="Griggs A."/>
            <person name="Gujja S."/>
            <person name="Heilman E."/>
            <person name="Heiman D."/>
            <person name="Howarth C."/>
            <person name="Mehta T."/>
            <person name="Neiman D."/>
            <person name="Pearson M."/>
            <person name="Roberts A."/>
            <person name="Saif S."/>
            <person name="Shea T."/>
            <person name="Shenoy N."/>
            <person name="Sisk P."/>
            <person name="Stolte C."/>
            <person name="Sykes S."/>
            <person name="White J."/>
            <person name="Yandava C."/>
            <person name="Burger G."/>
            <person name="Gray M.W."/>
            <person name="Holland P.W.H."/>
            <person name="King N."/>
            <person name="Lang F.B.F."/>
            <person name="Roger A.J."/>
            <person name="Ruiz-Trillo I."/>
            <person name="Haas B."/>
            <person name="Nusbaum C."/>
            <person name="Birren B."/>
        </authorList>
    </citation>
    <scope>NUCLEOTIDE SEQUENCE [LARGE SCALE GENOMIC DNA]</scope>
    <source>
        <strain evidence="3 4">JP610</strain>
    </source>
</reference>
<dbReference type="EMBL" id="KQ241705">
    <property type="protein sequence ID" value="KNC85379.1"/>
    <property type="molecule type" value="Genomic_DNA"/>
</dbReference>
<feature type="compositionally biased region" description="Basic and acidic residues" evidence="1">
    <location>
        <begin position="8"/>
        <end position="21"/>
    </location>
</feature>
<feature type="region of interest" description="Disordered" evidence="1">
    <location>
        <begin position="1"/>
        <end position="21"/>
    </location>
</feature>
<dbReference type="GeneID" id="25902941"/>
<dbReference type="SMART" id="SM00228">
    <property type="entry name" value="PDZ"/>
    <property type="match status" value="1"/>
</dbReference>
<evidence type="ECO:0000313" key="4">
    <source>
        <dbReference type="Proteomes" id="UP000054560"/>
    </source>
</evidence>
<keyword evidence="4" id="KW-1185">Reference proteome</keyword>
<feature type="domain" description="PDZ" evidence="2">
    <location>
        <begin position="41"/>
        <end position="106"/>
    </location>
</feature>
<dbReference type="Proteomes" id="UP000054560">
    <property type="component" value="Unassembled WGS sequence"/>
</dbReference>
<dbReference type="PROSITE" id="PS50106">
    <property type="entry name" value="PDZ"/>
    <property type="match status" value="1"/>
</dbReference>
<proteinExistence type="predicted"/>
<dbReference type="AlphaFoldDB" id="A0A0L0G8Z2"/>
<feature type="compositionally biased region" description="Polar residues" evidence="1">
    <location>
        <begin position="243"/>
        <end position="258"/>
    </location>
</feature>
<gene>
    <name evidence="3" type="ORF">SARC_02437</name>
</gene>
<accession>A0A0L0G8Z2</accession>
<evidence type="ECO:0000256" key="1">
    <source>
        <dbReference type="SAM" id="MobiDB-lite"/>
    </source>
</evidence>
<dbReference type="CDD" id="cd00136">
    <property type="entry name" value="PDZ_canonical"/>
    <property type="match status" value="1"/>
</dbReference>
<sequence>MADNDGSPSHERTLHEEKKQIEEEFFEEQAARSVAGQQRRRVTVQTRAGESFGVSICRFGVSFYITEVLTGTKAYAAGLSVGDRIDCVNEETVQGSDNYNSVDILEMCKNFDEIRLMVAEKPITRLWRVYQDPTVTRAVRMDDDLGRPVVHLAATDAMNEMQPGLTIFEVNGRDVLHLHDKDVINSMVKALEKQLRVDVSFVPTVFANEVVKAREARRERYRQQGGVSHATGQVSLAVGLRTGTPTAHGPQTTYSSNVAPAVRAPPVQTPPANNSQSNAY</sequence>
<feature type="compositionally biased region" description="Polar residues" evidence="1">
    <location>
        <begin position="270"/>
        <end position="280"/>
    </location>
</feature>
<organism evidence="3 4">
    <name type="scientific">Sphaeroforma arctica JP610</name>
    <dbReference type="NCBI Taxonomy" id="667725"/>
    <lineage>
        <taxon>Eukaryota</taxon>
        <taxon>Ichthyosporea</taxon>
        <taxon>Ichthyophonida</taxon>
        <taxon>Sphaeroforma</taxon>
    </lineage>
</organism>
<feature type="region of interest" description="Disordered" evidence="1">
    <location>
        <begin position="241"/>
        <end position="280"/>
    </location>
</feature>
<dbReference type="RefSeq" id="XP_014159281.1">
    <property type="nucleotide sequence ID" value="XM_014303806.1"/>
</dbReference>
<evidence type="ECO:0000313" key="3">
    <source>
        <dbReference type="EMBL" id="KNC85379.1"/>
    </source>
</evidence>
<dbReference type="InterPro" id="IPR036034">
    <property type="entry name" value="PDZ_sf"/>
</dbReference>
<name>A0A0L0G8Z2_9EUKA</name>
<protein>
    <recommendedName>
        <fullName evidence="2">PDZ domain-containing protein</fullName>
    </recommendedName>
</protein>
<dbReference type="Gene3D" id="2.30.42.10">
    <property type="match status" value="1"/>
</dbReference>
<dbReference type="Pfam" id="PF00595">
    <property type="entry name" value="PDZ"/>
    <property type="match status" value="1"/>
</dbReference>
<dbReference type="InterPro" id="IPR001478">
    <property type="entry name" value="PDZ"/>
</dbReference>
<evidence type="ECO:0000259" key="2">
    <source>
        <dbReference type="PROSITE" id="PS50106"/>
    </source>
</evidence>